<name>A0A3B1DFV5_9ZZZZ</name>
<accession>A0A3B1DFV5</accession>
<evidence type="ECO:0000256" key="2">
    <source>
        <dbReference type="ARBA" id="ARBA00023180"/>
    </source>
</evidence>
<dbReference type="GO" id="GO:0008146">
    <property type="term" value="F:sulfotransferase activity"/>
    <property type="evidence" value="ECO:0007669"/>
    <property type="project" value="InterPro"/>
</dbReference>
<evidence type="ECO:0000313" key="4">
    <source>
        <dbReference type="EMBL" id="VAX35663.1"/>
    </source>
</evidence>
<dbReference type="Gene3D" id="3.40.50.300">
    <property type="entry name" value="P-loop containing nucleotide triphosphate hydrolases"/>
    <property type="match status" value="1"/>
</dbReference>
<dbReference type="InterPro" id="IPR000863">
    <property type="entry name" value="Sulfotransferase_dom"/>
</dbReference>
<keyword evidence="1 4" id="KW-0808">Transferase</keyword>
<evidence type="ECO:0000256" key="1">
    <source>
        <dbReference type="ARBA" id="ARBA00022679"/>
    </source>
</evidence>
<gene>
    <name evidence="4" type="ORF">MNBD_PLANCTO03-206</name>
</gene>
<organism evidence="4">
    <name type="scientific">hydrothermal vent metagenome</name>
    <dbReference type="NCBI Taxonomy" id="652676"/>
    <lineage>
        <taxon>unclassified sequences</taxon>
        <taxon>metagenomes</taxon>
        <taxon>ecological metagenomes</taxon>
    </lineage>
</organism>
<reference evidence="4" key="1">
    <citation type="submission" date="2018-06" db="EMBL/GenBank/DDBJ databases">
        <authorList>
            <person name="Zhirakovskaya E."/>
        </authorList>
    </citation>
    <scope>NUCLEOTIDE SEQUENCE</scope>
</reference>
<protein>
    <submittedName>
        <fullName evidence="4">Sulfotransferase</fullName>
    </submittedName>
</protein>
<feature type="domain" description="Sulfotransferase" evidence="3">
    <location>
        <begin position="32"/>
        <end position="236"/>
    </location>
</feature>
<dbReference type="PANTHER" id="PTHR10605">
    <property type="entry name" value="HEPARAN SULFATE SULFOTRANSFERASE"/>
    <property type="match status" value="1"/>
</dbReference>
<dbReference type="InterPro" id="IPR037359">
    <property type="entry name" value="NST/OST"/>
</dbReference>
<dbReference type="PANTHER" id="PTHR10605:SF56">
    <property type="entry name" value="BIFUNCTIONAL HEPARAN SULFATE N-DEACETYLASE_N-SULFOTRANSFERASE"/>
    <property type="match status" value="1"/>
</dbReference>
<dbReference type="EMBL" id="UOGK01000001">
    <property type="protein sequence ID" value="VAX35663.1"/>
    <property type="molecule type" value="Genomic_DNA"/>
</dbReference>
<dbReference type="AlphaFoldDB" id="A0A3B1DFV5"/>
<sequence length="292" mass="33650">MESTGTGTTGHDSAYRHHWRLATSRLRCEPGFLIVGAMKAGTTFLHACLAEHPSCVCALEKEVHFFDNNYHRGRRWYRSRFPIRRWMESRRQQPVLAGEASPYYLFHPLSSQRAHETCPNARIIVLLRDPADRAYSHYQQNVRTGFEKLSFAEAIEAEPDRLHGEEDRLRADPGYYSMAHQTFSYVSRGEYGPQVARWVERFGAERVLVVQSETLWDDPAQTYARVLRFLDLAVHEPRVFRPHNRGRYLPMDGRTRAALEARFAPSNENLFALLGERFAWPKTAERVAAAAG</sequence>
<proteinExistence type="predicted"/>
<dbReference type="InterPro" id="IPR027417">
    <property type="entry name" value="P-loop_NTPase"/>
</dbReference>
<evidence type="ECO:0000259" key="3">
    <source>
        <dbReference type="Pfam" id="PF00685"/>
    </source>
</evidence>
<dbReference type="Pfam" id="PF00685">
    <property type="entry name" value="Sulfotransfer_1"/>
    <property type="match status" value="1"/>
</dbReference>
<dbReference type="SUPFAM" id="SSF52540">
    <property type="entry name" value="P-loop containing nucleoside triphosphate hydrolases"/>
    <property type="match status" value="1"/>
</dbReference>
<keyword evidence="2" id="KW-0325">Glycoprotein</keyword>